<sequence>MGLRLLGPPELVVGDRSLDLGGPRQRVVLSMLALNANRVTPVEQLIDAVWDTSPPSTARGQIQICISALRKLFGDNGQPGAIRTRPPGYLLEIASSDLDSEEFAAQVLAAREHSEAGNTSEAAETLRRALALWRGPALAGIPSDLVQRGAALLEDRRFAAVEERVRLDLALGRHERLSGEIQALIDENPLRERLYGFLMLALYRAGRQAEALEVCRRARATLIDEVGIEPGQELQKLERAILNRDPGLNLREAPAAPEPALAALPSSPAEEHRPPAPAEQLVAPRQLPASIADFTGRERHLSEIKQILADDPDPSMASYAVRIVSISGKGGVGKSSLAIRAAHELAETFPDGHLYADLQSPNDDDRTAKLLARFLRALGVAGTAVPEDLQERAELYRSRLASKRLLVVLDDVTSEEQVVPLLPGSPSCAVITTSRARLSGLSGAHWVDVDVFDAEQSLELLGNIVGPERVEAEPESSLELVNFCDGLPLALRIAGARLASKRHWRISGLVRRLGDEAKRLDELAHRGLELRSNIGLTYRSLSSQAQRLFRLFALMRASDFPAWTAAALLDTDLDDAEDILETLVDAQVLDTVEYPAERVLRYRFHNLIRVYAWERLVEEETAAERDAALTRVSGAWLSLAETAHRKEYGGDFTILHGDAPRWEPPEPADTDTVGNPTTWWETERRALVAAIRQAAAAGLDELCWDLALTAVTLFESKGYFDDWRETTQLALDLTERTGNRRGHAAMLYSQGTLHMFQKRLDEAERCFRDALAIFESEGDQHGVALVLRNAAYVDRVHEQPEAMLDKYAKALEIMRSVDDRIGVAHVLCSLAKFRIDEGDADSAQEMLDDALTICQDVHCLRVEAQVLYRFADLYVAGDKIELARQALHRALRIVRDIGDRIGEAYALYGLGRVRHREGRLDNAETTLVHALSLAKRVGERLIEAQSEYALGEISLARGDTATSAEHLSEARRLFDELGSSLWHAKTLVLLSEAHAAEGDVLSASGEIDEATELLRTVDSAESVRWRTQLETARRALLTNGAVDA</sequence>
<dbReference type="SUPFAM" id="SSF46894">
    <property type="entry name" value="C-terminal effector domain of the bipartite response regulators"/>
    <property type="match status" value="1"/>
</dbReference>
<comment type="similarity">
    <text evidence="1">Belongs to the AfsR/DnrI/RedD regulatory family.</text>
</comment>
<evidence type="ECO:0000256" key="2">
    <source>
        <dbReference type="ARBA" id="ARBA00022737"/>
    </source>
</evidence>
<evidence type="ECO:0000313" key="9">
    <source>
        <dbReference type="Proteomes" id="UP000199515"/>
    </source>
</evidence>
<dbReference type="Gene3D" id="1.25.40.10">
    <property type="entry name" value="Tetratricopeptide repeat domain"/>
    <property type="match status" value="3"/>
</dbReference>
<evidence type="ECO:0000256" key="6">
    <source>
        <dbReference type="PROSITE-ProRule" id="PRU01091"/>
    </source>
</evidence>
<dbReference type="GO" id="GO:0003677">
    <property type="term" value="F:DNA binding"/>
    <property type="evidence" value="ECO:0007669"/>
    <property type="project" value="UniProtKB-UniRule"/>
</dbReference>
<dbReference type="Gene3D" id="1.10.10.10">
    <property type="entry name" value="Winged helix-like DNA-binding domain superfamily/Winged helix DNA-binding domain"/>
    <property type="match status" value="1"/>
</dbReference>
<evidence type="ECO:0000256" key="3">
    <source>
        <dbReference type="ARBA" id="ARBA00023015"/>
    </source>
</evidence>
<organism evidence="8 9">
    <name type="scientific">Amycolatopsis xylanica</name>
    <dbReference type="NCBI Taxonomy" id="589385"/>
    <lineage>
        <taxon>Bacteria</taxon>
        <taxon>Bacillati</taxon>
        <taxon>Actinomycetota</taxon>
        <taxon>Actinomycetes</taxon>
        <taxon>Pseudonocardiales</taxon>
        <taxon>Pseudonocardiaceae</taxon>
        <taxon>Amycolatopsis</taxon>
    </lineage>
</organism>
<feature type="domain" description="OmpR/PhoB-type" evidence="7">
    <location>
        <begin position="1"/>
        <end position="93"/>
    </location>
</feature>
<dbReference type="GO" id="GO:0006355">
    <property type="term" value="P:regulation of DNA-templated transcription"/>
    <property type="evidence" value="ECO:0007669"/>
    <property type="project" value="InterPro"/>
</dbReference>
<dbReference type="InterPro" id="IPR042197">
    <property type="entry name" value="Apaf_helical"/>
</dbReference>
<dbReference type="Pfam" id="PF13424">
    <property type="entry name" value="TPR_12"/>
    <property type="match status" value="1"/>
</dbReference>
<dbReference type="Pfam" id="PF00931">
    <property type="entry name" value="NB-ARC"/>
    <property type="match status" value="1"/>
</dbReference>
<keyword evidence="2" id="KW-0677">Repeat</keyword>
<dbReference type="GO" id="GO:0000160">
    <property type="term" value="P:phosphorelay signal transduction system"/>
    <property type="evidence" value="ECO:0007669"/>
    <property type="project" value="InterPro"/>
</dbReference>
<dbReference type="InterPro" id="IPR019734">
    <property type="entry name" value="TPR_rpt"/>
</dbReference>
<dbReference type="Gene3D" id="3.40.50.300">
    <property type="entry name" value="P-loop containing nucleotide triphosphate hydrolases"/>
    <property type="match status" value="1"/>
</dbReference>
<dbReference type="SMART" id="SM00028">
    <property type="entry name" value="TPR"/>
    <property type="match status" value="7"/>
</dbReference>
<dbReference type="STRING" id="589385.SAMN05421504_107329"/>
<dbReference type="InterPro" id="IPR051677">
    <property type="entry name" value="AfsR-DnrI-RedD_regulator"/>
</dbReference>
<feature type="DNA-binding region" description="OmpR/PhoB-type" evidence="6">
    <location>
        <begin position="1"/>
        <end position="93"/>
    </location>
</feature>
<evidence type="ECO:0000259" key="7">
    <source>
        <dbReference type="PROSITE" id="PS51755"/>
    </source>
</evidence>
<dbReference type="InterPro" id="IPR036388">
    <property type="entry name" value="WH-like_DNA-bd_sf"/>
</dbReference>
<dbReference type="InterPro" id="IPR005158">
    <property type="entry name" value="BTAD"/>
</dbReference>
<keyword evidence="3" id="KW-0805">Transcription regulation</keyword>
<reference evidence="8 9" key="1">
    <citation type="submission" date="2016-10" db="EMBL/GenBank/DDBJ databases">
        <authorList>
            <person name="de Groot N.N."/>
        </authorList>
    </citation>
    <scope>NUCLEOTIDE SEQUENCE [LARGE SCALE GENOMIC DNA]</scope>
    <source>
        <strain evidence="8 9">CPCC 202699</strain>
    </source>
</reference>
<dbReference type="EMBL" id="FNON01000007">
    <property type="protein sequence ID" value="SDY88970.1"/>
    <property type="molecule type" value="Genomic_DNA"/>
</dbReference>
<dbReference type="PROSITE" id="PS51755">
    <property type="entry name" value="OMPR_PHOB"/>
    <property type="match status" value="1"/>
</dbReference>
<name>A0A1H3NJW2_9PSEU</name>
<dbReference type="InterPro" id="IPR002182">
    <property type="entry name" value="NB-ARC"/>
</dbReference>
<evidence type="ECO:0000256" key="1">
    <source>
        <dbReference type="ARBA" id="ARBA00005820"/>
    </source>
</evidence>
<protein>
    <submittedName>
        <fullName evidence="8">DNA-binding transcriptional activator of the SARP family</fullName>
    </submittedName>
</protein>
<accession>A0A1H3NJW2</accession>
<dbReference type="Pfam" id="PF00486">
    <property type="entry name" value="Trans_reg_C"/>
    <property type="match status" value="1"/>
</dbReference>
<dbReference type="PANTHER" id="PTHR35807:SF1">
    <property type="entry name" value="TRANSCRIPTIONAL REGULATOR REDD"/>
    <property type="match status" value="1"/>
</dbReference>
<dbReference type="InterPro" id="IPR016032">
    <property type="entry name" value="Sig_transdc_resp-reg_C-effctor"/>
</dbReference>
<dbReference type="RefSeq" id="WP_281244445.1">
    <property type="nucleotide sequence ID" value="NZ_FNON01000007.1"/>
</dbReference>
<dbReference type="PANTHER" id="PTHR35807">
    <property type="entry name" value="TRANSCRIPTIONAL REGULATOR REDD-RELATED"/>
    <property type="match status" value="1"/>
</dbReference>
<keyword evidence="9" id="KW-1185">Reference proteome</keyword>
<evidence type="ECO:0000256" key="4">
    <source>
        <dbReference type="ARBA" id="ARBA00023125"/>
    </source>
</evidence>
<dbReference type="CDD" id="cd15831">
    <property type="entry name" value="BTAD"/>
    <property type="match status" value="1"/>
</dbReference>
<dbReference type="PRINTS" id="PR00364">
    <property type="entry name" value="DISEASERSIST"/>
</dbReference>
<dbReference type="Proteomes" id="UP000199515">
    <property type="component" value="Unassembled WGS sequence"/>
</dbReference>
<proteinExistence type="inferred from homology"/>
<gene>
    <name evidence="8" type="ORF">SAMN05421504_107329</name>
</gene>
<dbReference type="SUPFAM" id="SSF52540">
    <property type="entry name" value="P-loop containing nucleoside triphosphate hydrolases"/>
    <property type="match status" value="1"/>
</dbReference>
<keyword evidence="4 6" id="KW-0238">DNA-binding</keyword>
<dbReference type="Gene3D" id="1.10.8.430">
    <property type="entry name" value="Helical domain of apoptotic protease-activating factors"/>
    <property type="match status" value="1"/>
</dbReference>
<dbReference type="InterPro" id="IPR011990">
    <property type="entry name" value="TPR-like_helical_dom_sf"/>
</dbReference>
<keyword evidence="5" id="KW-0804">Transcription</keyword>
<evidence type="ECO:0000313" key="8">
    <source>
        <dbReference type="EMBL" id="SDY88970.1"/>
    </source>
</evidence>
<evidence type="ECO:0000256" key="5">
    <source>
        <dbReference type="ARBA" id="ARBA00023163"/>
    </source>
</evidence>
<dbReference type="GO" id="GO:0043531">
    <property type="term" value="F:ADP binding"/>
    <property type="evidence" value="ECO:0007669"/>
    <property type="project" value="InterPro"/>
</dbReference>
<dbReference type="InterPro" id="IPR027417">
    <property type="entry name" value="P-loop_NTPase"/>
</dbReference>
<dbReference type="SUPFAM" id="SSF48452">
    <property type="entry name" value="TPR-like"/>
    <property type="match status" value="2"/>
</dbReference>
<dbReference type="Pfam" id="PF03704">
    <property type="entry name" value="BTAD"/>
    <property type="match status" value="1"/>
</dbReference>
<dbReference type="CDD" id="cd00383">
    <property type="entry name" value="trans_reg_C"/>
    <property type="match status" value="1"/>
</dbReference>
<dbReference type="SMART" id="SM01043">
    <property type="entry name" value="BTAD"/>
    <property type="match status" value="1"/>
</dbReference>
<dbReference type="SMART" id="SM00862">
    <property type="entry name" value="Trans_reg_C"/>
    <property type="match status" value="1"/>
</dbReference>
<dbReference type="AlphaFoldDB" id="A0A1H3NJW2"/>
<dbReference type="InterPro" id="IPR001867">
    <property type="entry name" value="OmpR/PhoB-type_DNA-bd"/>
</dbReference>